<evidence type="ECO:0000256" key="1">
    <source>
        <dbReference type="ARBA" id="ARBA00012687"/>
    </source>
</evidence>
<dbReference type="GO" id="GO:0009245">
    <property type="term" value="P:lipid A biosynthetic process"/>
    <property type="evidence" value="ECO:0007669"/>
    <property type="project" value="UniProtKB-KW"/>
</dbReference>
<evidence type="ECO:0000256" key="2">
    <source>
        <dbReference type="ARBA" id="ARBA00022516"/>
    </source>
</evidence>
<comment type="caution">
    <text evidence="8">The sequence shown here is derived from an EMBL/GenBank/DDBJ whole genome shotgun (WGS) entry which is preliminary data.</text>
</comment>
<organism evidence="8">
    <name type="scientific">marine sediment metagenome</name>
    <dbReference type="NCBI Taxonomy" id="412755"/>
    <lineage>
        <taxon>unclassified sequences</taxon>
        <taxon>metagenomes</taxon>
        <taxon>ecological metagenomes</taxon>
    </lineage>
</organism>
<evidence type="ECO:0000256" key="5">
    <source>
        <dbReference type="ARBA" id="ARBA00022679"/>
    </source>
</evidence>
<dbReference type="GO" id="GO:0005543">
    <property type="term" value="F:phospholipid binding"/>
    <property type="evidence" value="ECO:0007669"/>
    <property type="project" value="TreeGrafter"/>
</dbReference>
<evidence type="ECO:0000256" key="4">
    <source>
        <dbReference type="ARBA" id="ARBA00022676"/>
    </source>
</evidence>
<keyword evidence="3" id="KW-0441">Lipid A biosynthesis</keyword>
<keyword evidence="2" id="KW-0444">Lipid biosynthesis</keyword>
<dbReference type="AlphaFoldDB" id="A0A0F8WW94"/>
<evidence type="ECO:0000256" key="6">
    <source>
        <dbReference type="ARBA" id="ARBA00023098"/>
    </source>
</evidence>
<evidence type="ECO:0000313" key="8">
    <source>
        <dbReference type="EMBL" id="KKK61137.1"/>
    </source>
</evidence>
<keyword evidence="5" id="KW-0808">Transferase</keyword>
<dbReference type="EC" id="2.4.1.182" evidence="1"/>
<proteinExistence type="predicted"/>
<gene>
    <name evidence="8" type="ORF">LCGC14_3017310</name>
</gene>
<dbReference type="EMBL" id="LAZR01062624">
    <property type="protein sequence ID" value="KKK61137.1"/>
    <property type="molecule type" value="Genomic_DNA"/>
</dbReference>
<accession>A0A0F8WW94</accession>
<comment type="catalytic activity">
    <reaction evidence="7">
        <text>a lipid X + a UDP-2-N,3-O-bis[(3R)-3-hydroxyacyl]-alpha-D-glucosamine = a lipid A disaccharide + UDP + H(+)</text>
        <dbReference type="Rhea" id="RHEA:67828"/>
        <dbReference type="ChEBI" id="CHEBI:15378"/>
        <dbReference type="ChEBI" id="CHEBI:58223"/>
        <dbReference type="ChEBI" id="CHEBI:137748"/>
        <dbReference type="ChEBI" id="CHEBI:176338"/>
        <dbReference type="ChEBI" id="CHEBI:176343"/>
        <dbReference type="EC" id="2.4.1.182"/>
    </reaction>
</comment>
<sequence>MNQPDLVNDQKVVMIITGEASGDLHASKLVRALRKRSRNLFFCGIGGQALKDEKVRILVDASALAAVGITESFAKIPGILKKLVFVKMYIKRKIYWIE</sequence>
<name>A0A0F8WW94_9ZZZZ</name>
<protein>
    <recommendedName>
        <fullName evidence="1">lipid-A-disaccharide synthase</fullName>
        <ecNumber evidence="1">2.4.1.182</ecNumber>
    </recommendedName>
</protein>
<dbReference type="PANTHER" id="PTHR30372:SF4">
    <property type="entry name" value="LIPID-A-DISACCHARIDE SYNTHASE, MITOCHONDRIAL-RELATED"/>
    <property type="match status" value="1"/>
</dbReference>
<keyword evidence="4" id="KW-0328">Glycosyltransferase</keyword>
<dbReference type="GO" id="GO:0016020">
    <property type="term" value="C:membrane"/>
    <property type="evidence" value="ECO:0007669"/>
    <property type="project" value="GOC"/>
</dbReference>
<dbReference type="InterPro" id="IPR003835">
    <property type="entry name" value="Glyco_trans_19"/>
</dbReference>
<evidence type="ECO:0000256" key="3">
    <source>
        <dbReference type="ARBA" id="ARBA00022556"/>
    </source>
</evidence>
<keyword evidence="6" id="KW-0443">Lipid metabolism</keyword>
<reference evidence="8" key="1">
    <citation type="journal article" date="2015" name="Nature">
        <title>Complex archaea that bridge the gap between prokaryotes and eukaryotes.</title>
        <authorList>
            <person name="Spang A."/>
            <person name="Saw J.H."/>
            <person name="Jorgensen S.L."/>
            <person name="Zaremba-Niedzwiedzka K."/>
            <person name="Martijn J."/>
            <person name="Lind A.E."/>
            <person name="van Eijk R."/>
            <person name="Schleper C."/>
            <person name="Guy L."/>
            <person name="Ettema T.J."/>
        </authorList>
    </citation>
    <scope>NUCLEOTIDE SEQUENCE</scope>
</reference>
<dbReference type="PANTHER" id="PTHR30372">
    <property type="entry name" value="LIPID-A-DISACCHARIDE SYNTHASE"/>
    <property type="match status" value="1"/>
</dbReference>
<dbReference type="Pfam" id="PF02684">
    <property type="entry name" value="LpxB"/>
    <property type="match status" value="1"/>
</dbReference>
<dbReference type="GO" id="GO:0008915">
    <property type="term" value="F:lipid-A-disaccharide synthase activity"/>
    <property type="evidence" value="ECO:0007669"/>
    <property type="project" value="UniProtKB-EC"/>
</dbReference>
<evidence type="ECO:0000256" key="7">
    <source>
        <dbReference type="ARBA" id="ARBA00048975"/>
    </source>
</evidence>